<feature type="compositionally biased region" description="Polar residues" evidence="4">
    <location>
        <begin position="708"/>
        <end position="717"/>
    </location>
</feature>
<evidence type="ECO:0000256" key="3">
    <source>
        <dbReference type="PIRNR" id="PIRNR015965"/>
    </source>
</evidence>
<dbReference type="OrthoDB" id="10252509at2759"/>
<sequence>MGTEVAFKAPDNAENLLKKPKENAEDDLSEEDRQLLESLNMLLQRLEEPDVSLYDAAIESLKTLIKSSTTSMTSVPKPLKFLRPHYARIKTIYENISNPITKANCAEVVSVVGMTMADDPDCKHDTLNYRLLSKNDDIGVWGHEYVRHLTNQIVEIWVESYLSGSDEGSVLSDESNKKKAEYIELVEKIIPYLMEHNAESEAIDLCIEIEHLQFLEKHTTELNFQRVCLYLTSCVAYIPDPDNTKVLRCAESIYRKYKDLGNAMRCALSLNDATLAQSIFNEAATLPVSRKGITGTDVRRQLAYFLGKHQFITPYDEALAEEDEDLAEMLGNTRLSEHFLSLARELDIMDPKLPEDVYKQHLEPSRLAMSSMLDTMRTNSAASYVNGLVNCGFGKEKLIQDESKEGTWLSRQKDLGKMSAVATLGWVLLWDVDSGLSQIDKYLYAADDHTQAGALLGCGVVNCGVKNECDPALALLSSYVEHQTDVLSRAAIIGLGVAYSGSNKQEAISHLVPAILDTSSGRLQHACLAALSAGMIAVGSLNEEVTSTIIQTMLERPSTHWNNTFSKFMALGLALTCLGRQDEADVILASLEAVTEPMKSMAHMMCDVCAYAGSGNVLKIQNLLHILSEKYEEKVEKVEKSKSSAASAGAEKSKSKDHHHHKKESRRSSGNPGGRRVRRHAGSSSTKPPTESASATTEEPMQIDDQAAASSEDANTTSTGATMGFDFHAHQGLAVLGIAIIAMGEEVGQEMAFRMFGHLLRFGETPIKRIVPLALALCYVSNPQLKVLDTLSKFSHDSDPELSYNSVLAMGIVGAGTNNARLAAMLRQLAGYHARDPYNLFLVRLAQGLTHLGKGTLTLTPWHSDHALFRPVSLAGLLTLLVSCLEMRMTFMGRSDYLIFYLTPAIQPRLLMTFDKDLKPLTVTVRVGQAVDVVGQAGRPKTITGFQTHTTPVLLAHGERAELATDEYLPVTNLPLEGFVILAKNPSYEKPAA</sequence>
<dbReference type="GO" id="GO:0005634">
    <property type="term" value="C:nucleus"/>
    <property type="evidence" value="ECO:0007669"/>
    <property type="project" value="TreeGrafter"/>
</dbReference>
<feature type="region of interest" description="Disordered" evidence="4">
    <location>
        <begin position="638"/>
        <end position="717"/>
    </location>
</feature>
<dbReference type="GO" id="GO:0034515">
    <property type="term" value="C:proteasome storage granule"/>
    <property type="evidence" value="ECO:0007669"/>
    <property type="project" value="TreeGrafter"/>
</dbReference>
<dbReference type="GO" id="GO:0030234">
    <property type="term" value="F:enzyme regulator activity"/>
    <property type="evidence" value="ECO:0007669"/>
    <property type="project" value="UniProtKB-UniRule"/>
</dbReference>
<comment type="function">
    <text evidence="3">Component of the 26S proteasome, a multiprotein complex involved in the ATP-dependent degradation of ubiquitinated proteins. This complex plays a key role in the maintenance of protein homeostasis by removing misfolded or damaged proteins, which could impair cellular functions, and by removing proteins whose functions are no longer required. Therefore, the proteasome participates in numerous cellular processes, including cell cycle progression, apoptosis, or DNA damage repair.</text>
</comment>
<dbReference type="Proteomes" id="UP000267029">
    <property type="component" value="Unassembled WGS sequence"/>
</dbReference>
<proteinExistence type="inferred from homology"/>
<dbReference type="InterPro" id="IPR041433">
    <property type="entry name" value="RPN1_C"/>
</dbReference>
<feature type="domain" description="26S proteasome non-ATPase regulatory subunit RPN1 C-terminal" evidence="6">
    <location>
        <begin position="934"/>
        <end position="988"/>
    </location>
</feature>
<feature type="compositionally biased region" description="Polar residues" evidence="4">
    <location>
        <begin position="682"/>
        <end position="699"/>
    </location>
</feature>
<evidence type="ECO:0000313" key="7">
    <source>
        <dbReference type="EMBL" id="VDD79236.1"/>
    </source>
</evidence>
<accession>A0A0R3UE51</accession>
<dbReference type="Pfam" id="PF17781">
    <property type="entry name" value="RPN1_RPN2_N"/>
    <property type="match status" value="1"/>
</dbReference>
<gene>
    <name evidence="7" type="ORF">MCOS_LOCUS5239</name>
</gene>
<dbReference type="WBParaSite" id="MCU_000202-RC">
    <property type="protein sequence ID" value="MCU_000202-RC"/>
    <property type="gene ID" value="MCU_000202"/>
</dbReference>
<dbReference type="STRING" id="53468.A0A0R3UE51"/>
<evidence type="ECO:0000259" key="6">
    <source>
        <dbReference type="Pfam" id="PF18051"/>
    </source>
</evidence>
<dbReference type="GO" id="GO:0042176">
    <property type="term" value="P:regulation of protein catabolic process"/>
    <property type="evidence" value="ECO:0007669"/>
    <property type="project" value="InterPro"/>
</dbReference>
<dbReference type="GO" id="GO:0043161">
    <property type="term" value="P:proteasome-mediated ubiquitin-dependent protein catabolic process"/>
    <property type="evidence" value="ECO:0007669"/>
    <property type="project" value="TreeGrafter"/>
</dbReference>
<dbReference type="AlphaFoldDB" id="A0A0R3UE51"/>
<dbReference type="InterPro" id="IPR040892">
    <property type="entry name" value="RPN1_N"/>
</dbReference>
<evidence type="ECO:0000313" key="9">
    <source>
        <dbReference type="WBParaSite" id="MCU_000202-RC"/>
    </source>
</evidence>
<evidence type="ECO:0000313" key="8">
    <source>
        <dbReference type="Proteomes" id="UP000267029"/>
    </source>
</evidence>
<feature type="compositionally biased region" description="Basic residues" evidence="4">
    <location>
        <begin position="655"/>
        <end position="665"/>
    </location>
</feature>
<reference evidence="7 8" key="1">
    <citation type="submission" date="2018-10" db="EMBL/GenBank/DDBJ databases">
        <authorList>
            <consortium name="Pathogen Informatics"/>
        </authorList>
    </citation>
    <scope>NUCLEOTIDE SEQUENCE [LARGE SCALE GENOMIC DNA]</scope>
</reference>
<keyword evidence="2 3" id="KW-0647">Proteasome</keyword>
<dbReference type="PANTHER" id="PTHR10943:SF1">
    <property type="entry name" value="26S PROTEASOME NON-ATPASE REGULATORY SUBUNIT 2"/>
    <property type="match status" value="1"/>
</dbReference>
<evidence type="ECO:0000256" key="4">
    <source>
        <dbReference type="SAM" id="MobiDB-lite"/>
    </source>
</evidence>
<organism evidence="9">
    <name type="scientific">Mesocestoides corti</name>
    <name type="common">Flatworm</name>
    <dbReference type="NCBI Taxonomy" id="53468"/>
    <lineage>
        <taxon>Eukaryota</taxon>
        <taxon>Metazoa</taxon>
        <taxon>Spiralia</taxon>
        <taxon>Lophotrochozoa</taxon>
        <taxon>Platyhelminthes</taxon>
        <taxon>Cestoda</taxon>
        <taxon>Eucestoda</taxon>
        <taxon>Cyclophyllidea</taxon>
        <taxon>Mesocestoididae</taxon>
        <taxon>Mesocestoides</taxon>
    </lineage>
</organism>
<dbReference type="SUPFAM" id="SSF48371">
    <property type="entry name" value="ARM repeat"/>
    <property type="match status" value="1"/>
</dbReference>
<dbReference type="Pfam" id="PF18051">
    <property type="entry name" value="RPN1_C"/>
    <property type="match status" value="1"/>
</dbReference>
<dbReference type="Gene3D" id="1.25.10.10">
    <property type="entry name" value="Leucine-rich Repeat Variant"/>
    <property type="match status" value="1"/>
</dbReference>
<comment type="subunit">
    <text evidence="3">Component of the 19S proteasome regulatory particle complex. The 26S proteasome consists of a 20S core particle (CP) and two 19S regulatory subunits (RP).</text>
</comment>
<evidence type="ECO:0000259" key="5">
    <source>
        <dbReference type="Pfam" id="PF17781"/>
    </source>
</evidence>
<keyword evidence="1" id="KW-0677">Repeat</keyword>
<feature type="domain" description="RPN1 N-terminal" evidence="5">
    <location>
        <begin position="39"/>
        <end position="363"/>
    </location>
</feature>
<reference evidence="9" key="2">
    <citation type="submission" date="2019-11" db="UniProtKB">
        <authorList>
            <consortium name="WormBaseParasite"/>
        </authorList>
    </citation>
    <scope>IDENTIFICATION</scope>
</reference>
<protein>
    <recommendedName>
        <fullName evidence="3">26S proteasome non-ATPase regulatory subunit 2</fullName>
    </recommendedName>
</protein>
<dbReference type="PIRSF" id="PIRSF015965">
    <property type="entry name" value="26S_Psome_Rpn1"/>
    <property type="match status" value="1"/>
</dbReference>
<dbReference type="EMBL" id="UXSR01005187">
    <property type="protein sequence ID" value="VDD79236.1"/>
    <property type="molecule type" value="Genomic_DNA"/>
</dbReference>
<dbReference type="InterPro" id="IPR011989">
    <property type="entry name" value="ARM-like"/>
</dbReference>
<feature type="region of interest" description="Disordered" evidence="4">
    <location>
        <begin position="1"/>
        <end position="30"/>
    </location>
</feature>
<name>A0A0R3UE51_MESCO</name>
<dbReference type="InterPro" id="IPR016024">
    <property type="entry name" value="ARM-type_fold"/>
</dbReference>
<evidence type="ECO:0000256" key="2">
    <source>
        <dbReference type="ARBA" id="ARBA00022942"/>
    </source>
</evidence>
<keyword evidence="8" id="KW-1185">Reference proteome</keyword>
<comment type="similarity">
    <text evidence="3">Belongs to the proteasome subunit S2 family.</text>
</comment>
<dbReference type="PANTHER" id="PTHR10943">
    <property type="entry name" value="26S PROTEASOME NON-ATPASE REGULATORY SUBUNIT"/>
    <property type="match status" value="1"/>
</dbReference>
<evidence type="ECO:0000256" key="1">
    <source>
        <dbReference type="ARBA" id="ARBA00022737"/>
    </source>
</evidence>
<dbReference type="GO" id="GO:0008540">
    <property type="term" value="C:proteasome regulatory particle, base subcomplex"/>
    <property type="evidence" value="ECO:0007669"/>
    <property type="project" value="UniProtKB-UniRule"/>
</dbReference>
<dbReference type="InterPro" id="IPR016643">
    <property type="entry name" value="26S_Psome_Rpn1"/>
</dbReference>